<proteinExistence type="predicted"/>
<gene>
    <name evidence="2" type="ORF">CROQUDRAFT_136768</name>
</gene>
<dbReference type="EMBL" id="MU167455">
    <property type="protein sequence ID" value="KAG0140309.1"/>
    <property type="molecule type" value="Genomic_DNA"/>
</dbReference>
<accession>A0A9P6N6C4</accession>
<sequence>MSTSGSSLETLARLIDLTRVKLVDGRSLRRLVLCSNLLALSAIAEERARQTKRDEFAWFENLMNEMDADEASTTGFEEIPAPPTDGAGRSKPLSKLGAPPFSPRPRPRGTGEYARRKRTRTAARLLPRHLACMKISMRARFDPVTPSTLAPAGFQFIVPAGLTSGYLLGLTSRGVTVRKVTKTYSNSEDKRSEELWKILNRTLLSSSTPKASGLRHR</sequence>
<protein>
    <submittedName>
        <fullName evidence="2">Uncharacterized protein</fullName>
    </submittedName>
</protein>
<comment type="caution">
    <text evidence="2">The sequence shown here is derived from an EMBL/GenBank/DDBJ whole genome shotgun (WGS) entry which is preliminary data.</text>
</comment>
<feature type="region of interest" description="Disordered" evidence="1">
    <location>
        <begin position="71"/>
        <end position="119"/>
    </location>
</feature>
<evidence type="ECO:0000256" key="1">
    <source>
        <dbReference type="SAM" id="MobiDB-lite"/>
    </source>
</evidence>
<reference evidence="2" key="1">
    <citation type="submission" date="2013-11" db="EMBL/GenBank/DDBJ databases">
        <title>Genome sequence of the fusiform rust pathogen reveals effectors for host alternation and coevolution with pine.</title>
        <authorList>
            <consortium name="DOE Joint Genome Institute"/>
            <person name="Smith K."/>
            <person name="Pendleton A."/>
            <person name="Kubisiak T."/>
            <person name="Anderson C."/>
            <person name="Salamov A."/>
            <person name="Aerts A."/>
            <person name="Riley R."/>
            <person name="Clum A."/>
            <person name="Lindquist E."/>
            <person name="Ence D."/>
            <person name="Campbell M."/>
            <person name="Kronenberg Z."/>
            <person name="Feau N."/>
            <person name="Dhillon B."/>
            <person name="Hamelin R."/>
            <person name="Burleigh J."/>
            <person name="Smith J."/>
            <person name="Yandell M."/>
            <person name="Nelson C."/>
            <person name="Grigoriev I."/>
            <person name="Davis J."/>
        </authorList>
    </citation>
    <scope>NUCLEOTIDE SEQUENCE</scope>
    <source>
        <strain evidence="2">G11</strain>
    </source>
</reference>
<name>A0A9P6N6C4_9BASI</name>
<dbReference type="AlphaFoldDB" id="A0A9P6N6C4"/>
<dbReference type="Proteomes" id="UP000886653">
    <property type="component" value="Unassembled WGS sequence"/>
</dbReference>
<evidence type="ECO:0000313" key="3">
    <source>
        <dbReference type="Proteomes" id="UP000886653"/>
    </source>
</evidence>
<evidence type="ECO:0000313" key="2">
    <source>
        <dbReference type="EMBL" id="KAG0140309.1"/>
    </source>
</evidence>
<organism evidence="2 3">
    <name type="scientific">Cronartium quercuum f. sp. fusiforme G11</name>
    <dbReference type="NCBI Taxonomy" id="708437"/>
    <lineage>
        <taxon>Eukaryota</taxon>
        <taxon>Fungi</taxon>
        <taxon>Dikarya</taxon>
        <taxon>Basidiomycota</taxon>
        <taxon>Pucciniomycotina</taxon>
        <taxon>Pucciniomycetes</taxon>
        <taxon>Pucciniales</taxon>
        <taxon>Coleosporiaceae</taxon>
        <taxon>Cronartium</taxon>
    </lineage>
</organism>
<keyword evidence="3" id="KW-1185">Reference proteome</keyword>